<organism evidence="1 2">
    <name type="scientific">Cohnella lubricantis</name>
    <dbReference type="NCBI Taxonomy" id="2163172"/>
    <lineage>
        <taxon>Bacteria</taxon>
        <taxon>Bacillati</taxon>
        <taxon>Bacillota</taxon>
        <taxon>Bacilli</taxon>
        <taxon>Bacillales</taxon>
        <taxon>Paenibacillaceae</taxon>
        <taxon>Cohnella</taxon>
    </lineage>
</organism>
<comment type="caution">
    <text evidence="1">The sequence shown here is derived from an EMBL/GenBank/DDBJ whole genome shotgun (WGS) entry which is preliminary data.</text>
</comment>
<dbReference type="Proteomes" id="UP000574133">
    <property type="component" value="Unassembled WGS sequence"/>
</dbReference>
<dbReference type="AlphaFoldDB" id="A0A841T976"/>
<accession>A0A841T976</accession>
<proteinExistence type="predicted"/>
<reference evidence="1 2" key="1">
    <citation type="submission" date="2020-08" db="EMBL/GenBank/DDBJ databases">
        <title>Cohnella phylogeny.</title>
        <authorList>
            <person name="Dunlap C."/>
        </authorList>
    </citation>
    <scope>NUCLEOTIDE SEQUENCE [LARGE SCALE GENOMIC DNA]</scope>
    <source>
        <strain evidence="1 2">DSM 103658</strain>
    </source>
</reference>
<evidence type="ECO:0000313" key="2">
    <source>
        <dbReference type="Proteomes" id="UP000574133"/>
    </source>
</evidence>
<dbReference type="RefSeq" id="WP_185178770.1">
    <property type="nucleotide sequence ID" value="NZ_CBCSEP010000005.1"/>
</dbReference>
<protein>
    <submittedName>
        <fullName evidence="1">Uncharacterized protein</fullName>
    </submittedName>
</protein>
<name>A0A841T976_9BACL</name>
<gene>
    <name evidence="1" type="ORF">H4Q31_09160</name>
</gene>
<sequence>MTQSTNRHTKRNDIASKALAHAYNEVMLAASCLLLNGDSRHSELMAIADRLSEIEDSLEGGEQEHVD</sequence>
<dbReference type="EMBL" id="JACJVN010000033">
    <property type="protein sequence ID" value="MBB6677492.1"/>
    <property type="molecule type" value="Genomic_DNA"/>
</dbReference>
<keyword evidence="2" id="KW-1185">Reference proteome</keyword>
<evidence type="ECO:0000313" key="1">
    <source>
        <dbReference type="EMBL" id="MBB6677492.1"/>
    </source>
</evidence>